<comment type="caution">
    <text evidence="2">The sequence shown here is derived from an EMBL/GenBank/DDBJ whole genome shotgun (WGS) entry which is preliminary data.</text>
</comment>
<proteinExistence type="predicted"/>
<feature type="domain" description="RCK N-terminal" evidence="1">
    <location>
        <begin position="1"/>
        <end position="51"/>
    </location>
</feature>
<dbReference type="Gene3D" id="3.40.50.720">
    <property type="entry name" value="NAD(P)-binding Rossmann-like Domain"/>
    <property type="match status" value="1"/>
</dbReference>
<protein>
    <recommendedName>
        <fullName evidence="1">RCK N-terminal domain-containing protein</fullName>
    </recommendedName>
</protein>
<accession>A0A0F8YZH9</accession>
<organism evidence="2">
    <name type="scientific">marine sediment metagenome</name>
    <dbReference type="NCBI Taxonomy" id="412755"/>
    <lineage>
        <taxon>unclassified sequences</taxon>
        <taxon>metagenomes</taxon>
        <taxon>ecological metagenomes</taxon>
    </lineage>
</organism>
<evidence type="ECO:0000259" key="1">
    <source>
        <dbReference type="Pfam" id="PF02254"/>
    </source>
</evidence>
<name>A0A0F8YZH9_9ZZZZ</name>
<feature type="non-terminal residue" evidence="2">
    <location>
        <position position="1"/>
    </location>
</feature>
<reference evidence="2" key="1">
    <citation type="journal article" date="2015" name="Nature">
        <title>Complex archaea that bridge the gap between prokaryotes and eukaryotes.</title>
        <authorList>
            <person name="Spang A."/>
            <person name="Saw J.H."/>
            <person name="Jorgensen S.L."/>
            <person name="Zaremba-Niedzwiedzka K."/>
            <person name="Martijn J."/>
            <person name="Lind A.E."/>
            <person name="van Eijk R."/>
            <person name="Schleper C."/>
            <person name="Guy L."/>
            <person name="Ettema T.J."/>
        </authorList>
    </citation>
    <scope>NUCLEOTIDE SEQUENCE</scope>
</reference>
<dbReference type="InterPro" id="IPR036291">
    <property type="entry name" value="NAD(P)-bd_dom_sf"/>
</dbReference>
<sequence>ADAFVVVTQGDNRNVMAAQMAKHIFGVPRVVCRIYDPIREEIYHKLGLETISPTKVGARLLKEALEREPASRGSSD</sequence>
<evidence type="ECO:0000313" key="2">
    <source>
        <dbReference type="EMBL" id="KKK53341.1"/>
    </source>
</evidence>
<dbReference type="Pfam" id="PF02254">
    <property type="entry name" value="TrkA_N"/>
    <property type="match status" value="1"/>
</dbReference>
<dbReference type="EMBL" id="LAZR01066559">
    <property type="protein sequence ID" value="KKK53341.1"/>
    <property type="molecule type" value="Genomic_DNA"/>
</dbReference>
<dbReference type="GO" id="GO:0006813">
    <property type="term" value="P:potassium ion transport"/>
    <property type="evidence" value="ECO:0007669"/>
    <property type="project" value="InterPro"/>
</dbReference>
<gene>
    <name evidence="2" type="ORF">LCGC14_3095770</name>
</gene>
<dbReference type="SUPFAM" id="SSF51735">
    <property type="entry name" value="NAD(P)-binding Rossmann-fold domains"/>
    <property type="match status" value="1"/>
</dbReference>
<dbReference type="InterPro" id="IPR003148">
    <property type="entry name" value="RCK_N"/>
</dbReference>
<dbReference type="AlphaFoldDB" id="A0A0F8YZH9"/>